<evidence type="ECO:0000313" key="8">
    <source>
        <dbReference type="EMBL" id="SDT93015.1"/>
    </source>
</evidence>
<accession>A0A1H2ED21</accession>
<protein>
    <submittedName>
        <fullName evidence="8">Permease of the drug/metabolite transporter (DMT) superfamily</fullName>
    </submittedName>
</protein>
<keyword evidence="4 6" id="KW-1133">Transmembrane helix</keyword>
<evidence type="ECO:0000256" key="2">
    <source>
        <dbReference type="ARBA" id="ARBA00022475"/>
    </source>
</evidence>
<evidence type="ECO:0000256" key="3">
    <source>
        <dbReference type="ARBA" id="ARBA00022692"/>
    </source>
</evidence>
<evidence type="ECO:0000256" key="1">
    <source>
        <dbReference type="ARBA" id="ARBA00004651"/>
    </source>
</evidence>
<dbReference type="InterPro" id="IPR050638">
    <property type="entry name" value="AA-Vitamin_Transporters"/>
</dbReference>
<gene>
    <name evidence="8" type="ORF">SAMN04487931_10324</name>
</gene>
<feature type="transmembrane region" description="Helical" evidence="6">
    <location>
        <begin position="238"/>
        <end position="256"/>
    </location>
</feature>
<keyword evidence="3 6" id="KW-0812">Transmembrane</keyword>
<name>A0A1H2ED21_9BACT</name>
<dbReference type="AlphaFoldDB" id="A0A1H2ED21"/>
<evidence type="ECO:0000256" key="6">
    <source>
        <dbReference type="SAM" id="Phobius"/>
    </source>
</evidence>
<feature type="transmembrane region" description="Helical" evidence="6">
    <location>
        <begin position="262"/>
        <end position="279"/>
    </location>
</feature>
<dbReference type="Gene3D" id="1.10.3730.20">
    <property type="match status" value="1"/>
</dbReference>
<evidence type="ECO:0000256" key="4">
    <source>
        <dbReference type="ARBA" id="ARBA00022989"/>
    </source>
</evidence>
<feature type="transmembrane region" description="Helical" evidence="6">
    <location>
        <begin position="178"/>
        <end position="196"/>
    </location>
</feature>
<feature type="transmembrane region" description="Helical" evidence="6">
    <location>
        <begin position="146"/>
        <end position="166"/>
    </location>
</feature>
<feature type="domain" description="EamA" evidence="7">
    <location>
        <begin position="4"/>
        <end position="138"/>
    </location>
</feature>
<keyword evidence="5 6" id="KW-0472">Membrane</keyword>
<reference evidence="9" key="1">
    <citation type="submission" date="2016-10" db="EMBL/GenBank/DDBJ databases">
        <authorList>
            <person name="Varghese N."/>
            <person name="Submissions S."/>
        </authorList>
    </citation>
    <scope>NUCLEOTIDE SEQUENCE [LARGE SCALE GENOMIC DNA]</scope>
    <source>
        <strain evidence="9">DSM 3384</strain>
    </source>
</reference>
<feature type="domain" description="EamA" evidence="7">
    <location>
        <begin position="147"/>
        <end position="278"/>
    </location>
</feature>
<sequence>MHFILAAVVSAILFGSSTPIGKLLLDTLTPFQLAGLLYVGAAIGVLPFSVFAGNRVSIKTLDKKNTCRLAGAIGFGGIIGPVLLLMGLQKGSGASVSMWLNLELIATAVLGYLVFRDHLGRFGWIGVGGTLLASVLLSWHEGPIGFMALLLVTGACICWALDNHLTALIDTITPSQSTFWKGVTAGSLNLAIAFIAEPYSKNIPAILFALMVGIFAYGFSISLYITAAQNLGATRSQMIFATAPFFGVALSALILHERIAPVQMAAALVLIISLFTLFLDKHTHIHVHGPLKHKHLHHHDDDHHTHTHSSKKEKIAHLHWHYHEPVLHSHPHWPDIHHRHKSGHTDKT</sequence>
<feature type="transmembrane region" description="Helical" evidence="6">
    <location>
        <begin position="35"/>
        <end position="54"/>
    </location>
</feature>
<dbReference type="PANTHER" id="PTHR32322">
    <property type="entry name" value="INNER MEMBRANE TRANSPORTER"/>
    <property type="match status" value="1"/>
</dbReference>
<dbReference type="Pfam" id="PF00892">
    <property type="entry name" value="EamA"/>
    <property type="match status" value="2"/>
</dbReference>
<dbReference type="InterPro" id="IPR000620">
    <property type="entry name" value="EamA_dom"/>
</dbReference>
<comment type="subcellular location">
    <subcellularLocation>
        <location evidence="1">Cell membrane</location>
        <topology evidence="1">Multi-pass membrane protein</topology>
    </subcellularLocation>
</comment>
<proteinExistence type="predicted"/>
<keyword evidence="2" id="KW-1003">Cell membrane</keyword>
<evidence type="ECO:0000259" key="7">
    <source>
        <dbReference type="Pfam" id="PF00892"/>
    </source>
</evidence>
<dbReference type="GO" id="GO:0005886">
    <property type="term" value="C:plasma membrane"/>
    <property type="evidence" value="ECO:0007669"/>
    <property type="project" value="UniProtKB-SubCell"/>
</dbReference>
<dbReference type="SUPFAM" id="SSF103481">
    <property type="entry name" value="Multidrug resistance efflux transporter EmrE"/>
    <property type="match status" value="2"/>
</dbReference>
<dbReference type="EMBL" id="FNLL01000003">
    <property type="protein sequence ID" value="SDT93015.1"/>
    <property type="molecule type" value="Genomic_DNA"/>
</dbReference>
<feature type="transmembrane region" description="Helical" evidence="6">
    <location>
        <begin position="202"/>
        <end position="226"/>
    </location>
</feature>
<dbReference type="Proteomes" id="UP000199608">
    <property type="component" value="Unassembled WGS sequence"/>
</dbReference>
<evidence type="ECO:0000256" key="5">
    <source>
        <dbReference type="ARBA" id="ARBA00023136"/>
    </source>
</evidence>
<feature type="transmembrane region" description="Helical" evidence="6">
    <location>
        <begin position="98"/>
        <end position="115"/>
    </location>
</feature>
<feature type="transmembrane region" description="Helical" evidence="6">
    <location>
        <begin position="122"/>
        <end position="140"/>
    </location>
</feature>
<feature type="transmembrane region" description="Helical" evidence="6">
    <location>
        <begin position="66"/>
        <end position="86"/>
    </location>
</feature>
<dbReference type="InterPro" id="IPR037185">
    <property type="entry name" value="EmrE-like"/>
</dbReference>
<evidence type="ECO:0000313" key="9">
    <source>
        <dbReference type="Proteomes" id="UP000199608"/>
    </source>
</evidence>
<keyword evidence="9" id="KW-1185">Reference proteome</keyword>
<dbReference type="PANTHER" id="PTHR32322:SF18">
    <property type="entry name" value="S-ADENOSYLMETHIONINE_S-ADENOSYLHOMOCYSTEINE TRANSPORTER"/>
    <property type="match status" value="1"/>
</dbReference>
<organism evidence="8 9">
    <name type="scientific">Desulfobacula phenolica</name>
    <dbReference type="NCBI Taxonomy" id="90732"/>
    <lineage>
        <taxon>Bacteria</taxon>
        <taxon>Pseudomonadati</taxon>
        <taxon>Thermodesulfobacteriota</taxon>
        <taxon>Desulfobacteria</taxon>
        <taxon>Desulfobacterales</taxon>
        <taxon>Desulfobacteraceae</taxon>
        <taxon>Desulfobacula</taxon>
    </lineage>
</organism>
<dbReference type="RefSeq" id="WP_092231211.1">
    <property type="nucleotide sequence ID" value="NZ_FNLL01000003.1"/>
</dbReference>